<accession>A0A8J4BB33</accession>
<sequence>APCPSPNSQRGRQSLRCKRTPTQGCCTDFPNQLPPGLSSLLSDAAEATKQLPIESTQSYSACCGPSVGAAASSLLPSSPAMANTTAAAAAGEASSKACHSAC</sequence>
<comment type="caution">
    <text evidence="1">The sequence shown here is derived from an EMBL/GenBank/DDBJ whole genome shotgun (WGS) entry which is preliminary data.</text>
</comment>
<gene>
    <name evidence="1" type="ORF">Vafri_12867</name>
</gene>
<dbReference type="Proteomes" id="UP000747399">
    <property type="component" value="Unassembled WGS sequence"/>
</dbReference>
<feature type="non-terminal residue" evidence="1">
    <location>
        <position position="1"/>
    </location>
</feature>
<evidence type="ECO:0000313" key="1">
    <source>
        <dbReference type="EMBL" id="GIL57706.1"/>
    </source>
</evidence>
<protein>
    <submittedName>
        <fullName evidence="1">Uncharacterized protein</fullName>
    </submittedName>
</protein>
<keyword evidence="2" id="KW-1185">Reference proteome</keyword>
<dbReference type="EMBL" id="BNCO01000028">
    <property type="protein sequence ID" value="GIL57706.1"/>
    <property type="molecule type" value="Genomic_DNA"/>
</dbReference>
<reference evidence="1" key="1">
    <citation type="journal article" date="2021" name="Proc. Natl. Acad. Sci. U.S.A.">
        <title>Three genomes in the algal genus Volvox reveal the fate of a haploid sex-determining region after a transition to homothallism.</title>
        <authorList>
            <person name="Yamamoto K."/>
            <person name="Hamaji T."/>
            <person name="Kawai-Toyooka H."/>
            <person name="Matsuzaki R."/>
            <person name="Takahashi F."/>
            <person name="Nishimura Y."/>
            <person name="Kawachi M."/>
            <person name="Noguchi H."/>
            <person name="Minakuchi Y."/>
            <person name="Umen J.G."/>
            <person name="Toyoda A."/>
            <person name="Nozaki H."/>
        </authorList>
    </citation>
    <scope>NUCLEOTIDE SEQUENCE</scope>
    <source>
        <strain evidence="1">NIES-3780</strain>
    </source>
</reference>
<evidence type="ECO:0000313" key="2">
    <source>
        <dbReference type="Proteomes" id="UP000747399"/>
    </source>
</evidence>
<name>A0A8J4BB33_9CHLO</name>
<organism evidence="1 2">
    <name type="scientific">Volvox africanus</name>
    <dbReference type="NCBI Taxonomy" id="51714"/>
    <lineage>
        <taxon>Eukaryota</taxon>
        <taxon>Viridiplantae</taxon>
        <taxon>Chlorophyta</taxon>
        <taxon>core chlorophytes</taxon>
        <taxon>Chlorophyceae</taxon>
        <taxon>CS clade</taxon>
        <taxon>Chlamydomonadales</taxon>
        <taxon>Volvocaceae</taxon>
        <taxon>Volvox</taxon>
    </lineage>
</organism>
<proteinExistence type="predicted"/>
<dbReference type="AlphaFoldDB" id="A0A8J4BB33"/>